<evidence type="ECO:0000256" key="1">
    <source>
        <dbReference type="SAM" id="MobiDB-lite"/>
    </source>
</evidence>
<keyword evidence="3" id="KW-1185">Reference proteome</keyword>
<name>A0A8J4VIY3_9ROSI</name>
<dbReference type="Proteomes" id="UP000737018">
    <property type="component" value="Unassembled WGS sequence"/>
</dbReference>
<reference evidence="2" key="1">
    <citation type="submission" date="2020-03" db="EMBL/GenBank/DDBJ databases">
        <title>Castanea mollissima Vanexum genome sequencing.</title>
        <authorList>
            <person name="Staton M."/>
        </authorList>
    </citation>
    <scope>NUCLEOTIDE SEQUENCE</scope>
    <source>
        <tissue evidence="2">Leaf</tissue>
    </source>
</reference>
<dbReference type="PANTHER" id="PTHR33625:SF2">
    <property type="entry name" value="POST-SET DOMAIN-CONTAINING PROTEIN"/>
    <property type="match status" value="1"/>
</dbReference>
<proteinExistence type="predicted"/>
<protein>
    <submittedName>
        <fullName evidence="2">Uncharacterized protein</fullName>
    </submittedName>
</protein>
<dbReference type="OrthoDB" id="737041at2759"/>
<accession>A0A8J4VIY3</accession>
<comment type="caution">
    <text evidence="2">The sequence shown here is derived from an EMBL/GenBank/DDBJ whole genome shotgun (WGS) entry which is preliminary data.</text>
</comment>
<organism evidence="2 3">
    <name type="scientific">Castanea mollissima</name>
    <name type="common">Chinese chestnut</name>
    <dbReference type="NCBI Taxonomy" id="60419"/>
    <lineage>
        <taxon>Eukaryota</taxon>
        <taxon>Viridiplantae</taxon>
        <taxon>Streptophyta</taxon>
        <taxon>Embryophyta</taxon>
        <taxon>Tracheophyta</taxon>
        <taxon>Spermatophyta</taxon>
        <taxon>Magnoliopsida</taxon>
        <taxon>eudicotyledons</taxon>
        <taxon>Gunneridae</taxon>
        <taxon>Pentapetalae</taxon>
        <taxon>rosids</taxon>
        <taxon>fabids</taxon>
        <taxon>Fagales</taxon>
        <taxon>Fagaceae</taxon>
        <taxon>Castanea</taxon>
    </lineage>
</organism>
<gene>
    <name evidence="2" type="ORF">CMV_016946</name>
</gene>
<dbReference type="EMBL" id="JRKL02002637">
    <property type="protein sequence ID" value="KAF3958105.1"/>
    <property type="molecule type" value="Genomic_DNA"/>
</dbReference>
<sequence>MKVWEESPYGEWLRATEDVPPQTSDSLVAGNPNDNGHGIDGAETEPLQNFNSGNGHSYHSTTIIEEGNLEIVEVVERTELKGPEINAIDMLGKSSSGSVLKWLEQILDCFNPKLLLSRGYGWLCDAYRLLQTNLTFFKRLMISLASGKAVWDAIFRKESARKFQWTPFSEPDLETRILMLILDTAKDKVRELIEEFLSLVNELFQPSKLLESP</sequence>
<dbReference type="PANTHER" id="PTHR33625">
    <property type="entry name" value="OS08G0179900 PROTEIN"/>
    <property type="match status" value="1"/>
</dbReference>
<feature type="region of interest" description="Disordered" evidence="1">
    <location>
        <begin position="1"/>
        <end position="44"/>
    </location>
</feature>
<evidence type="ECO:0000313" key="3">
    <source>
        <dbReference type="Proteomes" id="UP000737018"/>
    </source>
</evidence>
<dbReference type="AlphaFoldDB" id="A0A8J4VIY3"/>
<evidence type="ECO:0000313" key="2">
    <source>
        <dbReference type="EMBL" id="KAF3958105.1"/>
    </source>
</evidence>